<dbReference type="InterPro" id="IPR044814">
    <property type="entry name" value="Terpene_cyclase_plant_C1"/>
</dbReference>
<name>A0A2G5ERQ3_AQUCA</name>
<dbReference type="GO" id="GO:0010333">
    <property type="term" value="F:terpene synthase activity"/>
    <property type="evidence" value="ECO:0007669"/>
    <property type="project" value="InterPro"/>
</dbReference>
<protein>
    <submittedName>
        <fullName evidence="7">Uncharacterized protein</fullName>
    </submittedName>
</protein>
<dbReference type="Proteomes" id="UP000230069">
    <property type="component" value="Unassembled WGS sequence"/>
</dbReference>
<dbReference type="InterPro" id="IPR050148">
    <property type="entry name" value="Terpene_synthase-like"/>
</dbReference>
<evidence type="ECO:0000259" key="5">
    <source>
        <dbReference type="Pfam" id="PF01397"/>
    </source>
</evidence>
<feature type="domain" description="Terpene synthase N-terminal" evidence="5">
    <location>
        <begin position="28"/>
        <end position="179"/>
    </location>
</feature>
<evidence type="ECO:0000313" key="7">
    <source>
        <dbReference type="EMBL" id="PIA58425.1"/>
    </source>
</evidence>
<dbReference type="OrthoDB" id="1921927at2759"/>
<dbReference type="GO" id="GO:0016102">
    <property type="term" value="P:diterpenoid biosynthetic process"/>
    <property type="evidence" value="ECO:0007669"/>
    <property type="project" value="InterPro"/>
</dbReference>
<sequence length="550" mass="64030">MGSKNTSISLNLTNQSSTPDFSLVSRPSQDYMDLHDIKLKKVPQILRTIITKSPLDSLIMIDTLQRFAIDYHFQEEIQAFISRQYMCFIDAGGCLGFEGDENLFNVSLCFRLFSQNGYNVPTDMFNRFIDKDGKFRQKLSNDLGGMMALYQASYLGIEGEDILDQAYVFARKNLYDSMPRLDKKQGVINYLLDHPYHTSLTRFAVKEYIKNHESEQGTCDMLLQELAKMDFNIVQFIHRQELQQVFLWWSDLGLAQNLKFARDQPLKWYMWSMATLTDPKYSNQRVDLAKTVCFVYMMDDIFDVFGTLDELVLFTESINKWELDATKQLPYSMNCFLRTLYDTTEEISSKTLKKHGWNPMNSLRRAWMQLCNAFLVEARWFATGHVPTLEEYLNNGVISTGAHVMCVHIFFLLGEGINKETIDLLDNNPSIMTYPSLILRLWDDLGTAKDENQKGHDGSYIKCYMNEHRNSTMESARQHVTNMISNTWKKLNKECLLPSSFSPSFKKALFNATRMVRLMYSYDENQRLPILEKYIKSMLCESIPLYNEED</sequence>
<dbReference type="InterPro" id="IPR001906">
    <property type="entry name" value="Terpene_synth_N"/>
</dbReference>
<gene>
    <name evidence="7" type="ORF">AQUCO_00500390v1</name>
</gene>
<dbReference type="AlphaFoldDB" id="A0A2G5ERQ3"/>
<dbReference type="InterPro" id="IPR034741">
    <property type="entry name" value="Terpene_cyclase-like_1_C"/>
</dbReference>
<dbReference type="Pfam" id="PF03936">
    <property type="entry name" value="Terpene_synth_C"/>
    <property type="match status" value="1"/>
</dbReference>
<evidence type="ECO:0000313" key="8">
    <source>
        <dbReference type="Proteomes" id="UP000230069"/>
    </source>
</evidence>
<dbReference type="SUPFAM" id="SSF48239">
    <property type="entry name" value="Terpenoid cyclases/Protein prenyltransferases"/>
    <property type="match status" value="1"/>
</dbReference>
<feature type="domain" description="Terpene synthase metal-binding" evidence="6">
    <location>
        <begin position="251"/>
        <end position="490"/>
    </location>
</feature>
<dbReference type="InterPro" id="IPR008930">
    <property type="entry name" value="Terpenoid_cyclase/PrenylTrfase"/>
</dbReference>
<accession>A0A2G5ERQ3</accession>
<evidence type="ECO:0000256" key="1">
    <source>
        <dbReference type="ARBA" id="ARBA00001946"/>
    </source>
</evidence>
<dbReference type="InParanoid" id="A0A2G5ERQ3"/>
<dbReference type="Gene3D" id="1.50.10.130">
    <property type="entry name" value="Terpene synthase, N-terminal domain"/>
    <property type="match status" value="1"/>
</dbReference>
<organism evidence="7 8">
    <name type="scientific">Aquilegia coerulea</name>
    <name type="common">Rocky mountain columbine</name>
    <dbReference type="NCBI Taxonomy" id="218851"/>
    <lineage>
        <taxon>Eukaryota</taxon>
        <taxon>Viridiplantae</taxon>
        <taxon>Streptophyta</taxon>
        <taxon>Embryophyta</taxon>
        <taxon>Tracheophyta</taxon>
        <taxon>Spermatophyta</taxon>
        <taxon>Magnoliopsida</taxon>
        <taxon>Ranunculales</taxon>
        <taxon>Ranunculaceae</taxon>
        <taxon>Thalictroideae</taxon>
        <taxon>Aquilegia</taxon>
    </lineage>
</organism>
<dbReference type="EMBL" id="KZ305022">
    <property type="protein sequence ID" value="PIA58425.1"/>
    <property type="molecule type" value="Genomic_DNA"/>
</dbReference>
<dbReference type="FunCoup" id="A0A2G5ERQ3">
    <property type="interactions" value="36"/>
</dbReference>
<dbReference type="FunFam" id="1.10.600.10:FF:000007">
    <property type="entry name" value="Isoprene synthase, chloroplastic"/>
    <property type="match status" value="1"/>
</dbReference>
<dbReference type="SFLD" id="SFLDG01019">
    <property type="entry name" value="Terpene_Cyclase_Like_1_C_Termi"/>
    <property type="match status" value="1"/>
</dbReference>
<dbReference type="GO" id="GO:0000287">
    <property type="term" value="F:magnesium ion binding"/>
    <property type="evidence" value="ECO:0007669"/>
    <property type="project" value="InterPro"/>
</dbReference>
<dbReference type="CDD" id="cd00684">
    <property type="entry name" value="Terpene_cyclase_plant_C1"/>
    <property type="match status" value="1"/>
</dbReference>
<evidence type="ECO:0000256" key="3">
    <source>
        <dbReference type="ARBA" id="ARBA00022842"/>
    </source>
</evidence>
<comment type="cofactor">
    <cofactor evidence="1">
        <name>Mg(2+)</name>
        <dbReference type="ChEBI" id="CHEBI:18420"/>
    </cofactor>
</comment>
<proteinExistence type="predicted"/>
<dbReference type="InterPro" id="IPR036965">
    <property type="entry name" value="Terpene_synth_N_sf"/>
</dbReference>
<dbReference type="SFLD" id="SFLDS00005">
    <property type="entry name" value="Isoprenoid_Synthase_Type_I"/>
    <property type="match status" value="1"/>
</dbReference>
<dbReference type="Pfam" id="PF01397">
    <property type="entry name" value="Terpene_synth"/>
    <property type="match status" value="1"/>
</dbReference>
<evidence type="ECO:0000256" key="4">
    <source>
        <dbReference type="ARBA" id="ARBA00023239"/>
    </source>
</evidence>
<keyword evidence="4" id="KW-0456">Lyase</keyword>
<keyword evidence="3" id="KW-0460">Magnesium</keyword>
<evidence type="ECO:0000259" key="6">
    <source>
        <dbReference type="Pfam" id="PF03936"/>
    </source>
</evidence>
<reference evidence="7 8" key="1">
    <citation type="submission" date="2017-09" db="EMBL/GenBank/DDBJ databases">
        <title>WGS assembly of Aquilegia coerulea Goldsmith.</title>
        <authorList>
            <person name="Hodges S."/>
            <person name="Kramer E."/>
            <person name="Nordborg M."/>
            <person name="Tomkins J."/>
            <person name="Borevitz J."/>
            <person name="Derieg N."/>
            <person name="Yan J."/>
            <person name="Mihaltcheva S."/>
            <person name="Hayes R.D."/>
            <person name="Rokhsar D."/>
        </authorList>
    </citation>
    <scope>NUCLEOTIDE SEQUENCE [LARGE SCALE GENOMIC DNA]</scope>
    <source>
        <strain evidence="8">cv. Goldsmith</strain>
    </source>
</reference>
<keyword evidence="8" id="KW-1185">Reference proteome</keyword>
<dbReference type="Gene3D" id="1.10.600.10">
    <property type="entry name" value="Farnesyl Diphosphate Synthase"/>
    <property type="match status" value="1"/>
</dbReference>
<evidence type="ECO:0000256" key="2">
    <source>
        <dbReference type="ARBA" id="ARBA00022723"/>
    </source>
</evidence>
<dbReference type="InterPro" id="IPR008949">
    <property type="entry name" value="Isoprenoid_synthase_dom_sf"/>
</dbReference>
<dbReference type="STRING" id="218851.A0A2G5ERQ3"/>
<dbReference type="PANTHER" id="PTHR31225">
    <property type="entry name" value="OS04G0344100 PROTEIN-RELATED"/>
    <property type="match status" value="1"/>
</dbReference>
<dbReference type="InterPro" id="IPR005630">
    <property type="entry name" value="Terpene_synthase_metal-bd"/>
</dbReference>
<dbReference type="SUPFAM" id="SSF48576">
    <property type="entry name" value="Terpenoid synthases"/>
    <property type="match status" value="1"/>
</dbReference>
<keyword evidence="2" id="KW-0479">Metal-binding</keyword>
<dbReference type="PANTHER" id="PTHR31225:SF0">
    <property type="entry name" value="S-(+)-LINALOOL SYNTHASE, CHLOROPLASTIC"/>
    <property type="match status" value="1"/>
</dbReference>